<dbReference type="OrthoDB" id="979152at2"/>
<name>A0A1X9YYW1_9BACT</name>
<keyword evidence="1" id="KW-1133">Transmembrane helix</keyword>
<geneLocation type="plasmid" evidence="2 3">
    <name>unnamed</name>
</geneLocation>
<dbReference type="Proteomes" id="UP000266292">
    <property type="component" value="Plasmid unnamed"/>
</dbReference>
<feature type="transmembrane region" description="Helical" evidence="1">
    <location>
        <begin position="116"/>
        <end position="139"/>
    </location>
</feature>
<evidence type="ECO:0000313" key="2">
    <source>
        <dbReference type="EMBL" id="ARS38078.1"/>
    </source>
</evidence>
<keyword evidence="1" id="KW-0472">Membrane</keyword>
<gene>
    <name evidence="2" type="ORF">CA264_21250</name>
</gene>
<feature type="transmembrane region" description="Helical" evidence="1">
    <location>
        <begin position="82"/>
        <end position="104"/>
    </location>
</feature>
<proteinExistence type="predicted"/>
<keyword evidence="1" id="KW-0812">Transmembrane</keyword>
<evidence type="ECO:0000256" key="1">
    <source>
        <dbReference type="SAM" id="Phobius"/>
    </source>
</evidence>
<dbReference type="EMBL" id="CP021236">
    <property type="protein sequence ID" value="ARS38078.1"/>
    <property type="molecule type" value="Genomic_DNA"/>
</dbReference>
<sequence length="150" mass="17137">MKKRIDSKEGLLLYARILIIGFIVNLIWENAQAFLYTGYSGFKEHFWACFVASIVDALVILLIYLFFALYYKNLFWPRRNSLIRYTFVAVIGGALAVGFELWALEKGEWSYARNMPVVVGIGLSPLIQLMTLPALTYSISLRGIRSRMIG</sequence>
<keyword evidence="2" id="KW-0614">Plasmid</keyword>
<accession>A0A1X9YYW1</accession>
<dbReference type="AlphaFoldDB" id="A0A1X9YYW1"/>
<feature type="transmembrane region" description="Helical" evidence="1">
    <location>
        <begin position="45"/>
        <end position="70"/>
    </location>
</feature>
<feature type="transmembrane region" description="Helical" evidence="1">
    <location>
        <begin position="12"/>
        <end position="33"/>
    </location>
</feature>
<organism evidence="2 3">
    <name type="scientific">Pontibacter actiniarum</name>
    <dbReference type="NCBI Taxonomy" id="323450"/>
    <lineage>
        <taxon>Bacteria</taxon>
        <taxon>Pseudomonadati</taxon>
        <taxon>Bacteroidota</taxon>
        <taxon>Cytophagia</taxon>
        <taxon>Cytophagales</taxon>
        <taxon>Hymenobacteraceae</taxon>
        <taxon>Pontibacter</taxon>
    </lineage>
</organism>
<evidence type="ECO:0000313" key="3">
    <source>
        <dbReference type="Proteomes" id="UP000266292"/>
    </source>
</evidence>
<reference evidence="3" key="1">
    <citation type="submission" date="2017-05" db="EMBL/GenBank/DDBJ databases">
        <authorList>
            <person name="Ray J."/>
            <person name="Price M."/>
            <person name="Deutschbauer A."/>
        </authorList>
    </citation>
    <scope>NUCLEOTIDE SEQUENCE [LARGE SCALE GENOMIC DNA]</scope>
    <source>
        <strain evidence="3">DSM 19842</strain>
        <plasmid evidence="3">unnamed</plasmid>
    </source>
</reference>
<dbReference type="STRING" id="709015.GCA_000472485_00057"/>
<dbReference type="RefSeq" id="WP_025603830.1">
    <property type="nucleotide sequence ID" value="NZ_CP021236.1"/>
</dbReference>
<keyword evidence="3" id="KW-1185">Reference proteome</keyword>
<protein>
    <submittedName>
        <fullName evidence="2">Uncharacterized protein</fullName>
    </submittedName>
</protein>
<dbReference type="KEGG" id="pact:CA264_21250"/>